<protein>
    <submittedName>
        <fullName evidence="1">Uncharacterized protein</fullName>
    </submittedName>
</protein>
<proteinExistence type="predicted"/>
<gene>
    <name evidence="1" type="ORF">CPter291_5171</name>
</gene>
<evidence type="ECO:0000313" key="2">
    <source>
        <dbReference type="Proteomes" id="UP000074914"/>
    </source>
</evidence>
<dbReference type="EMBL" id="CP013236">
    <property type="protein sequence ID" value="AMP17385.1"/>
    <property type="molecule type" value="Genomic_DNA"/>
</dbReference>
<name>A0ABN4MGX9_9BURK</name>
<reference evidence="1 2" key="1">
    <citation type="submission" date="2015-11" db="EMBL/GenBank/DDBJ databases">
        <title>Exploring the genomic traits of fungus-feeding bacterial genus Collimonas.</title>
        <authorList>
            <person name="Song C."/>
            <person name="Schmidt R."/>
            <person name="de Jager V."/>
            <person name="Krzyzanowska D."/>
            <person name="Jongedijk E."/>
            <person name="Cankar K."/>
            <person name="Beekwilder J."/>
            <person name="van Veen A."/>
            <person name="de Boer W."/>
            <person name="van Veen J.A."/>
            <person name="Garbeva P."/>
        </authorList>
    </citation>
    <scope>NUCLEOTIDE SEQUENCE [LARGE SCALE GENOMIC DNA]</scope>
    <source>
        <strain evidence="1 2">Ter291</strain>
    </source>
</reference>
<keyword evidence="2" id="KW-1185">Reference proteome</keyword>
<dbReference type="Proteomes" id="UP000074914">
    <property type="component" value="Chromosome"/>
</dbReference>
<sequence length="44" mass="4715">MICGDYLVAAAAGEAESDEMQEYVVNRLPAAMACSRLVPCPGRR</sequence>
<organism evidence="1 2">
    <name type="scientific">Collimonas pratensis</name>
    <dbReference type="NCBI Taxonomy" id="279113"/>
    <lineage>
        <taxon>Bacteria</taxon>
        <taxon>Pseudomonadati</taxon>
        <taxon>Pseudomonadota</taxon>
        <taxon>Betaproteobacteria</taxon>
        <taxon>Burkholderiales</taxon>
        <taxon>Oxalobacteraceae</taxon>
        <taxon>Collimonas</taxon>
    </lineage>
</organism>
<accession>A0ABN4MGX9</accession>
<evidence type="ECO:0000313" key="1">
    <source>
        <dbReference type="EMBL" id="AMP17385.1"/>
    </source>
</evidence>